<keyword evidence="5" id="KW-1185">Reference proteome</keyword>
<dbReference type="RefSeq" id="WP_188688179.1">
    <property type="nucleotide sequence ID" value="NZ_BMIR01000001.1"/>
</dbReference>
<dbReference type="Proteomes" id="UP000628775">
    <property type="component" value="Unassembled WGS sequence"/>
</dbReference>
<dbReference type="Gene3D" id="1.10.10.10">
    <property type="entry name" value="Winged helix-like DNA-binding domain superfamily/Winged helix DNA-binding domain"/>
    <property type="match status" value="1"/>
</dbReference>
<dbReference type="InterPro" id="IPR050266">
    <property type="entry name" value="AB_hydrolase_sf"/>
</dbReference>
<dbReference type="SUPFAM" id="SSF53474">
    <property type="entry name" value="alpha/beta-Hydrolases"/>
    <property type="match status" value="1"/>
</dbReference>
<dbReference type="InterPro" id="IPR029058">
    <property type="entry name" value="AB_hydrolase_fold"/>
</dbReference>
<dbReference type="Gene3D" id="3.40.50.1820">
    <property type="entry name" value="alpha/beta hydrolase"/>
    <property type="match status" value="1"/>
</dbReference>
<dbReference type="EMBL" id="BMIR01000001">
    <property type="protein sequence ID" value="GGE28120.1"/>
    <property type="molecule type" value="Genomic_DNA"/>
</dbReference>
<dbReference type="InterPro" id="IPR000073">
    <property type="entry name" value="AB_hydrolase_1"/>
</dbReference>
<protein>
    <recommendedName>
        <fullName evidence="3">AB hydrolase-1 domain-containing protein</fullName>
    </recommendedName>
</protein>
<dbReference type="AlphaFoldDB" id="A0A8J2VJW4"/>
<evidence type="ECO:0000256" key="2">
    <source>
        <dbReference type="ARBA" id="ARBA00023163"/>
    </source>
</evidence>
<dbReference type="PRINTS" id="PR00111">
    <property type="entry name" value="ABHYDROLASE"/>
</dbReference>
<gene>
    <name evidence="4" type="ORF">GCM10011391_03300</name>
</gene>
<sequence>MPILKRPSQHYELYYDVIEPPISEPETLIFVHGLGFSSGIWHALVEELRYHYRMIIYDVCGHDKSGVCLNVDELSWDFFVNELFDLMDHLEIDHANIVGHGFGGTVAMKAANADENRFTSLTLISTALYFPQDLFKYEYDLRLQLMEKKRHEFARLMALNSVNKLTPENQAILERSFRLVDEWLYKQSIHLAFQDSETFTTDLRNIKVPTLIMGGEIDPIFPVNYTAVYASYIKSSRLRIIPNASGAAFLDAPKTVGENIHSFLEERDRLYFSKSHNYLTEKMNAIFERGRKVEREVNTLHVEVLNKFSIQWRNVELVGKWNQRFAKELLLYLTLNKQVSREDIIEAFLPEWNTTKAKNYLRVMINHLRKLLSQHPDQSLVEALVTDRHSIKLAASVNSDLNHFLESLNHFEGLPYQRQFDTLMTLIRQYRYTFLPGFDAPWISQLKMRIEERLGHYMLEVVETYHHAGMNDEAILLLLEGEVVEPYNGYCKERINQIKATAHPTSMVSPPIG</sequence>
<reference evidence="4" key="2">
    <citation type="submission" date="2020-09" db="EMBL/GenBank/DDBJ databases">
        <authorList>
            <person name="Sun Q."/>
            <person name="Zhou Y."/>
        </authorList>
    </citation>
    <scope>NUCLEOTIDE SEQUENCE</scope>
    <source>
        <strain evidence="4">CGMCC 1.15371</strain>
    </source>
</reference>
<dbReference type="InterPro" id="IPR036388">
    <property type="entry name" value="WH-like_DNA-bd_sf"/>
</dbReference>
<reference evidence="4" key="1">
    <citation type="journal article" date="2014" name="Int. J. Syst. Evol. Microbiol.">
        <title>Complete genome sequence of Corynebacterium casei LMG S-19264T (=DSM 44701T), isolated from a smear-ripened cheese.</title>
        <authorList>
            <consortium name="US DOE Joint Genome Institute (JGI-PGF)"/>
            <person name="Walter F."/>
            <person name="Albersmeier A."/>
            <person name="Kalinowski J."/>
            <person name="Ruckert C."/>
        </authorList>
    </citation>
    <scope>NUCLEOTIDE SEQUENCE</scope>
    <source>
        <strain evidence="4">CGMCC 1.15371</strain>
    </source>
</reference>
<name>A0A8J2VJW4_9BACL</name>
<dbReference type="Pfam" id="PF00561">
    <property type="entry name" value="Abhydrolase_1"/>
    <property type="match status" value="1"/>
</dbReference>
<dbReference type="GO" id="GO:0006355">
    <property type="term" value="P:regulation of DNA-templated transcription"/>
    <property type="evidence" value="ECO:0007669"/>
    <property type="project" value="InterPro"/>
</dbReference>
<proteinExistence type="predicted"/>
<accession>A0A8J2VJW4</accession>
<feature type="domain" description="AB hydrolase-1" evidence="3">
    <location>
        <begin position="27"/>
        <end position="253"/>
    </location>
</feature>
<comment type="caution">
    <text evidence="4">The sequence shown here is derived from an EMBL/GenBank/DDBJ whole genome shotgun (WGS) entry which is preliminary data.</text>
</comment>
<evidence type="ECO:0000313" key="5">
    <source>
        <dbReference type="Proteomes" id="UP000628775"/>
    </source>
</evidence>
<evidence type="ECO:0000313" key="4">
    <source>
        <dbReference type="EMBL" id="GGE28120.1"/>
    </source>
</evidence>
<keyword evidence="2" id="KW-0804">Transcription</keyword>
<organism evidence="4 5">
    <name type="scientific">Pullulanibacillus camelliae</name>
    <dbReference type="NCBI Taxonomy" id="1707096"/>
    <lineage>
        <taxon>Bacteria</taxon>
        <taxon>Bacillati</taxon>
        <taxon>Bacillota</taxon>
        <taxon>Bacilli</taxon>
        <taxon>Bacillales</taxon>
        <taxon>Sporolactobacillaceae</taxon>
        <taxon>Pullulanibacillus</taxon>
    </lineage>
</organism>
<dbReference type="SUPFAM" id="SSF46894">
    <property type="entry name" value="C-terminal effector domain of the bipartite response regulators"/>
    <property type="match status" value="1"/>
</dbReference>
<evidence type="ECO:0000256" key="1">
    <source>
        <dbReference type="ARBA" id="ARBA00023015"/>
    </source>
</evidence>
<dbReference type="PANTHER" id="PTHR43798">
    <property type="entry name" value="MONOACYLGLYCEROL LIPASE"/>
    <property type="match status" value="1"/>
</dbReference>
<dbReference type="InterPro" id="IPR016032">
    <property type="entry name" value="Sig_transdc_resp-reg_C-effctor"/>
</dbReference>
<dbReference type="GO" id="GO:0003677">
    <property type="term" value="F:DNA binding"/>
    <property type="evidence" value="ECO:0007669"/>
    <property type="project" value="InterPro"/>
</dbReference>
<evidence type="ECO:0000259" key="3">
    <source>
        <dbReference type="Pfam" id="PF00561"/>
    </source>
</evidence>
<keyword evidence="1" id="KW-0805">Transcription regulation</keyword>